<accession>A0AAE1KRN3</accession>
<gene>
    <name evidence="2" type="ORF">Pcinc_013374</name>
</gene>
<comment type="caution">
    <text evidence="2">The sequence shown here is derived from an EMBL/GenBank/DDBJ whole genome shotgun (WGS) entry which is preliminary data.</text>
</comment>
<proteinExistence type="predicted"/>
<dbReference type="AlphaFoldDB" id="A0AAE1KRN3"/>
<organism evidence="2 3">
    <name type="scientific">Petrolisthes cinctipes</name>
    <name type="common">Flat porcelain crab</name>
    <dbReference type="NCBI Taxonomy" id="88211"/>
    <lineage>
        <taxon>Eukaryota</taxon>
        <taxon>Metazoa</taxon>
        <taxon>Ecdysozoa</taxon>
        <taxon>Arthropoda</taxon>
        <taxon>Crustacea</taxon>
        <taxon>Multicrustacea</taxon>
        <taxon>Malacostraca</taxon>
        <taxon>Eumalacostraca</taxon>
        <taxon>Eucarida</taxon>
        <taxon>Decapoda</taxon>
        <taxon>Pleocyemata</taxon>
        <taxon>Anomura</taxon>
        <taxon>Galatheoidea</taxon>
        <taxon>Porcellanidae</taxon>
        <taxon>Petrolisthes</taxon>
    </lineage>
</organism>
<feature type="region of interest" description="Disordered" evidence="1">
    <location>
        <begin position="73"/>
        <end position="92"/>
    </location>
</feature>
<evidence type="ECO:0000256" key="1">
    <source>
        <dbReference type="SAM" id="MobiDB-lite"/>
    </source>
</evidence>
<sequence length="92" mass="9488">MPLFSHSSSNPTTSASECLLTPDLNYPLPHQLQATITSAAVAASHLRALRQITTEKAFPMGVFSTIVETAGGDTSSMGGLGGGRGAQLSWSP</sequence>
<keyword evidence="3" id="KW-1185">Reference proteome</keyword>
<evidence type="ECO:0000313" key="3">
    <source>
        <dbReference type="Proteomes" id="UP001286313"/>
    </source>
</evidence>
<evidence type="ECO:0000313" key="2">
    <source>
        <dbReference type="EMBL" id="KAK3882234.1"/>
    </source>
</evidence>
<name>A0AAE1KRN3_PETCI</name>
<dbReference type="Proteomes" id="UP001286313">
    <property type="component" value="Unassembled WGS sequence"/>
</dbReference>
<reference evidence="2" key="1">
    <citation type="submission" date="2023-10" db="EMBL/GenBank/DDBJ databases">
        <title>Genome assemblies of two species of porcelain crab, Petrolisthes cinctipes and Petrolisthes manimaculis (Anomura: Porcellanidae).</title>
        <authorList>
            <person name="Angst P."/>
        </authorList>
    </citation>
    <scope>NUCLEOTIDE SEQUENCE</scope>
    <source>
        <strain evidence="2">PB745_01</strain>
        <tissue evidence="2">Gill</tissue>
    </source>
</reference>
<dbReference type="EMBL" id="JAWQEG010001116">
    <property type="protein sequence ID" value="KAK3882234.1"/>
    <property type="molecule type" value="Genomic_DNA"/>
</dbReference>
<protein>
    <submittedName>
        <fullName evidence="2">Uncharacterized protein</fullName>
    </submittedName>
</protein>